<organism evidence="1 2">
    <name type="scientific">Gaopeijia maritima</name>
    <dbReference type="NCBI Taxonomy" id="3119007"/>
    <lineage>
        <taxon>Bacteria</taxon>
        <taxon>Pseudomonadati</taxon>
        <taxon>Gemmatimonadota</taxon>
        <taxon>Longimicrobiia</taxon>
        <taxon>Gaopeijiales</taxon>
        <taxon>Gaopeijiaceae</taxon>
        <taxon>Gaopeijia</taxon>
    </lineage>
</organism>
<dbReference type="RefSeq" id="WP_405276429.1">
    <property type="nucleotide sequence ID" value="NZ_JBBHLI010000001.1"/>
</dbReference>
<reference evidence="1 2" key="1">
    <citation type="submission" date="2024-02" db="EMBL/GenBank/DDBJ databases">
        <title>A novel Gemmatimonadota bacterium.</title>
        <authorList>
            <person name="Du Z.-J."/>
            <person name="Ye Y.-Q."/>
        </authorList>
    </citation>
    <scope>NUCLEOTIDE SEQUENCE [LARGE SCALE GENOMIC DNA]</scope>
    <source>
        <strain evidence="1 2">DH-20</strain>
    </source>
</reference>
<gene>
    <name evidence="1" type="ORF">WI372_01180</name>
</gene>
<dbReference type="Proteomes" id="UP001484239">
    <property type="component" value="Unassembled WGS sequence"/>
</dbReference>
<evidence type="ECO:0008006" key="3">
    <source>
        <dbReference type="Google" id="ProtNLM"/>
    </source>
</evidence>
<accession>A0ABU9E4D2</accession>
<keyword evidence="2" id="KW-1185">Reference proteome</keyword>
<comment type="caution">
    <text evidence="1">The sequence shown here is derived from an EMBL/GenBank/DDBJ whole genome shotgun (WGS) entry which is preliminary data.</text>
</comment>
<protein>
    <recommendedName>
        <fullName evidence="3">Addiction module antitoxin</fullName>
    </recommendedName>
</protein>
<sequence>MPVRASPRGQSLQEFLLGQLVELASGPDAAEWMARVRAEKAAMPTRPDSDEIVQLIREERDGRR</sequence>
<name>A0ABU9E4D2_9BACT</name>
<evidence type="ECO:0000313" key="1">
    <source>
        <dbReference type="EMBL" id="MEK9499592.1"/>
    </source>
</evidence>
<evidence type="ECO:0000313" key="2">
    <source>
        <dbReference type="Proteomes" id="UP001484239"/>
    </source>
</evidence>
<proteinExistence type="predicted"/>
<dbReference type="EMBL" id="JBBHLI010000001">
    <property type="protein sequence ID" value="MEK9499592.1"/>
    <property type="molecule type" value="Genomic_DNA"/>
</dbReference>